<dbReference type="InterPro" id="IPR023198">
    <property type="entry name" value="PGP-like_dom2"/>
</dbReference>
<dbReference type="Gene3D" id="3.40.50.1000">
    <property type="entry name" value="HAD superfamily/HAD-like"/>
    <property type="match status" value="1"/>
</dbReference>
<dbReference type="PANTHER" id="PTHR43434:SF1">
    <property type="entry name" value="PHOSPHOGLYCOLATE PHOSPHATASE"/>
    <property type="match status" value="1"/>
</dbReference>
<comment type="caution">
    <text evidence="2">The sequence shown here is derived from an EMBL/GenBank/DDBJ whole genome shotgun (WGS) entry which is preliminary data.</text>
</comment>
<dbReference type="PANTHER" id="PTHR43434">
    <property type="entry name" value="PHOSPHOGLYCOLATE PHOSPHATASE"/>
    <property type="match status" value="1"/>
</dbReference>
<dbReference type="GO" id="GO:0016787">
    <property type="term" value="F:hydrolase activity"/>
    <property type="evidence" value="ECO:0007669"/>
    <property type="project" value="UniProtKB-KW"/>
</dbReference>
<gene>
    <name evidence="2" type="ORF">ACFOZ7_04950</name>
</gene>
<dbReference type="SFLD" id="SFLDS00003">
    <property type="entry name" value="Haloacid_Dehalogenase"/>
    <property type="match status" value="1"/>
</dbReference>
<dbReference type="SFLD" id="SFLDG01129">
    <property type="entry name" value="C1.5:_HAD__Beta-PGM__Phosphata"/>
    <property type="match status" value="1"/>
</dbReference>
<dbReference type="InterPro" id="IPR023214">
    <property type="entry name" value="HAD_sf"/>
</dbReference>
<sequence>MTEYDAVVYDLDGTLVRLDVDWDAAAVDVREVYEEAAIDPPSDDLWDLLALSEEVGLDEEVEAVLAAHERDGARTSEQLAHADELLAREGPVGVCSLNSEAACRLALERHGLLEAVDVVVGRDTVTNRKPHPEPLLVAVRALSVEPERTLFVGDSARDEETAKQAGTDFEYVGDGPSGH</sequence>
<accession>A0ABD5NW91</accession>
<dbReference type="InterPro" id="IPR041492">
    <property type="entry name" value="HAD_2"/>
</dbReference>
<evidence type="ECO:0000313" key="2">
    <source>
        <dbReference type="EMBL" id="MFC4246341.1"/>
    </source>
</evidence>
<dbReference type="NCBIfam" id="TIGR01549">
    <property type="entry name" value="HAD-SF-IA-v1"/>
    <property type="match status" value="1"/>
</dbReference>
<dbReference type="AlphaFoldDB" id="A0ABD5NW91"/>
<dbReference type="SUPFAM" id="SSF56784">
    <property type="entry name" value="HAD-like"/>
    <property type="match status" value="1"/>
</dbReference>
<protein>
    <submittedName>
        <fullName evidence="2">HAD family hydrolase</fullName>
        <ecNumber evidence="2">3.-.-.-</ecNumber>
    </submittedName>
</protein>
<name>A0ABD5NW91_9EURY</name>
<comment type="similarity">
    <text evidence="1">Belongs to the HAD-like hydrolase superfamily.</text>
</comment>
<proteinExistence type="inferred from homology"/>
<dbReference type="InterPro" id="IPR006439">
    <property type="entry name" value="HAD-SF_hydro_IA"/>
</dbReference>
<dbReference type="InterPro" id="IPR036412">
    <property type="entry name" value="HAD-like_sf"/>
</dbReference>
<reference evidence="2 3" key="1">
    <citation type="journal article" date="2014" name="Int. J. Syst. Evol. Microbiol.">
        <title>Complete genome sequence of Corynebacterium casei LMG S-19264T (=DSM 44701T), isolated from a smear-ripened cheese.</title>
        <authorList>
            <consortium name="US DOE Joint Genome Institute (JGI-PGF)"/>
            <person name="Walter F."/>
            <person name="Albersmeier A."/>
            <person name="Kalinowski J."/>
            <person name="Ruckert C."/>
        </authorList>
    </citation>
    <scope>NUCLEOTIDE SEQUENCE [LARGE SCALE GENOMIC DNA]</scope>
    <source>
        <strain evidence="2 3">IBRC-M 10912</strain>
    </source>
</reference>
<dbReference type="Pfam" id="PF13419">
    <property type="entry name" value="HAD_2"/>
    <property type="match status" value="1"/>
</dbReference>
<dbReference type="EC" id="3.-.-.-" evidence="2"/>
<dbReference type="NCBIfam" id="TIGR01509">
    <property type="entry name" value="HAD-SF-IA-v3"/>
    <property type="match status" value="1"/>
</dbReference>
<keyword evidence="2" id="KW-0378">Hydrolase</keyword>
<dbReference type="EMBL" id="JBHSDJ010000013">
    <property type="protein sequence ID" value="MFC4246341.1"/>
    <property type="molecule type" value="Genomic_DNA"/>
</dbReference>
<dbReference type="GeneID" id="71854880"/>
<dbReference type="InterPro" id="IPR050155">
    <property type="entry name" value="HAD-like_hydrolase_sf"/>
</dbReference>
<dbReference type="RefSeq" id="WP_246967377.1">
    <property type="nucleotide sequence ID" value="NZ_CP095397.1"/>
</dbReference>
<dbReference type="Proteomes" id="UP001595821">
    <property type="component" value="Unassembled WGS sequence"/>
</dbReference>
<dbReference type="Gene3D" id="1.10.150.240">
    <property type="entry name" value="Putative phosphatase, domain 2"/>
    <property type="match status" value="1"/>
</dbReference>
<evidence type="ECO:0000256" key="1">
    <source>
        <dbReference type="ARBA" id="ARBA00007958"/>
    </source>
</evidence>
<organism evidence="2 3">
    <name type="scientific">Natribaculum luteum</name>
    <dbReference type="NCBI Taxonomy" id="1586232"/>
    <lineage>
        <taxon>Archaea</taxon>
        <taxon>Methanobacteriati</taxon>
        <taxon>Methanobacteriota</taxon>
        <taxon>Stenosarchaea group</taxon>
        <taxon>Halobacteria</taxon>
        <taxon>Halobacteriales</taxon>
        <taxon>Natrialbaceae</taxon>
        <taxon>Natribaculum</taxon>
    </lineage>
</organism>
<evidence type="ECO:0000313" key="3">
    <source>
        <dbReference type="Proteomes" id="UP001595821"/>
    </source>
</evidence>